<dbReference type="EMBL" id="ML769410">
    <property type="protein sequence ID" value="KAE9405271.1"/>
    <property type="molecule type" value="Genomic_DNA"/>
</dbReference>
<gene>
    <name evidence="1" type="ORF">BT96DRAFT_916221</name>
</gene>
<proteinExistence type="predicted"/>
<reference evidence="1" key="1">
    <citation type="journal article" date="2019" name="Environ. Microbiol.">
        <title>Fungal ecological strategies reflected in gene transcription - a case study of two litter decomposers.</title>
        <authorList>
            <person name="Barbi F."/>
            <person name="Kohler A."/>
            <person name="Barry K."/>
            <person name="Baskaran P."/>
            <person name="Daum C."/>
            <person name="Fauchery L."/>
            <person name="Ihrmark K."/>
            <person name="Kuo A."/>
            <person name="LaButti K."/>
            <person name="Lipzen A."/>
            <person name="Morin E."/>
            <person name="Grigoriev I.V."/>
            <person name="Henrissat B."/>
            <person name="Lindahl B."/>
            <person name="Martin F."/>
        </authorList>
    </citation>
    <scope>NUCLEOTIDE SEQUENCE</scope>
    <source>
        <strain evidence="1">JB14</strain>
    </source>
</reference>
<dbReference type="OrthoDB" id="2985428at2759"/>
<dbReference type="Proteomes" id="UP000799118">
    <property type="component" value="Unassembled WGS sequence"/>
</dbReference>
<organism evidence="1 2">
    <name type="scientific">Gymnopus androsaceus JB14</name>
    <dbReference type="NCBI Taxonomy" id="1447944"/>
    <lineage>
        <taxon>Eukaryota</taxon>
        <taxon>Fungi</taxon>
        <taxon>Dikarya</taxon>
        <taxon>Basidiomycota</taxon>
        <taxon>Agaricomycotina</taxon>
        <taxon>Agaricomycetes</taxon>
        <taxon>Agaricomycetidae</taxon>
        <taxon>Agaricales</taxon>
        <taxon>Marasmiineae</taxon>
        <taxon>Omphalotaceae</taxon>
        <taxon>Gymnopus</taxon>
    </lineage>
</organism>
<evidence type="ECO:0000313" key="2">
    <source>
        <dbReference type="Proteomes" id="UP000799118"/>
    </source>
</evidence>
<dbReference type="AlphaFoldDB" id="A0A6A4I451"/>
<evidence type="ECO:0000313" key="1">
    <source>
        <dbReference type="EMBL" id="KAE9405271.1"/>
    </source>
</evidence>
<accession>A0A6A4I451</accession>
<name>A0A6A4I451_9AGAR</name>
<sequence>MASESTESLISTCHIYLTGGDSAPASPMSSGFFDVDPLARSVSPAPSNFGCYSRSRPTSTDSTAFNFQPLGFSPVLSNPSPTADSVDLLIDRLAALHGFPDPITPTPMIIPQSTIADDQTSRRSRWTLRSRVVRRSDAGENTPSDVGAVEAALQKLEGSKKAVKKRNFFPNFYVEPIRSDEVSLSLGFLSMPSPSPSPLIFAREGLWNQFGGEVFDVNGVEENSEELEDVTREAAEISAGISKNWGYMEDEA</sequence>
<keyword evidence="2" id="KW-1185">Reference proteome</keyword>
<protein>
    <submittedName>
        <fullName evidence="1">Uncharacterized protein</fullName>
    </submittedName>
</protein>